<organism evidence="10 11">
    <name type="scientific">Blastococcus saxobsidens</name>
    <dbReference type="NCBI Taxonomy" id="138336"/>
    <lineage>
        <taxon>Bacteria</taxon>
        <taxon>Bacillati</taxon>
        <taxon>Actinomycetota</taxon>
        <taxon>Actinomycetes</taxon>
        <taxon>Geodermatophilales</taxon>
        <taxon>Geodermatophilaceae</taxon>
        <taxon>Blastococcus</taxon>
    </lineage>
</organism>
<dbReference type="InterPro" id="IPR039420">
    <property type="entry name" value="WalR-like"/>
</dbReference>
<evidence type="ECO:0000313" key="10">
    <source>
        <dbReference type="EMBL" id="RZU32587.1"/>
    </source>
</evidence>
<evidence type="ECO:0000256" key="5">
    <source>
        <dbReference type="ARBA" id="ARBA00023163"/>
    </source>
</evidence>
<dbReference type="SUPFAM" id="SSF52172">
    <property type="entry name" value="CheY-like"/>
    <property type="match status" value="1"/>
</dbReference>
<dbReference type="Pfam" id="PF00072">
    <property type="entry name" value="Response_reg"/>
    <property type="match status" value="1"/>
</dbReference>
<dbReference type="SUPFAM" id="SSF46894">
    <property type="entry name" value="C-terminal effector domain of the bipartite response regulators"/>
    <property type="match status" value="1"/>
</dbReference>
<dbReference type="Pfam" id="PF00486">
    <property type="entry name" value="Trans_reg_C"/>
    <property type="match status" value="1"/>
</dbReference>
<dbReference type="CDD" id="cd00383">
    <property type="entry name" value="trans_reg_C"/>
    <property type="match status" value="1"/>
</dbReference>
<dbReference type="InterPro" id="IPR001789">
    <property type="entry name" value="Sig_transdc_resp-reg_receiver"/>
</dbReference>
<evidence type="ECO:0000256" key="6">
    <source>
        <dbReference type="PROSITE-ProRule" id="PRU00169"/>
    </source>
</evidence>
<feature type="domain" description="OmpR/PhoB-type" evidence="9">
    <location>
        <begin position="140"/>
        <end position="239"/>
    </location>
</feature>
<feature type="modified residue" description="4-aspartylphosphate" evidence="6">
    <location>
        <position position="67"/>
    </location>
</feature>
<dbReference type="InterPro" id="IPR036388">
    <property type="entry name" value="WH-like_DNA-bd_sf"/>
</dbReference>
<dbReference type="PANTHER" id="PTHR48111:SF21">
    <property type="entry name" value="DNA-BINDING DUAL MASTER TRANSCRIPTIONAL REGULATOR RPAA"/>
    <property type="match status" value="1"/>
</dbReference>
<evidence type="ECO:0000256" key="2">
    <source>
        <dbReference type="ARBA" id="ARBA00023012"/>
    </source>
</evidence>
<feature type="DNA-binding region" description="OmpR/PhoB-type" evidence="7">
    <location>
        <begin position="140"/>
        <end position="239"/>
    </location>
</feature>
<name>A0A4Q7Y6F0_9ACTN</name>
<accession>A0A4Q7Y6F0</accession>
<dbReference type="RefSeq" id="WP_282957581.1">
    <property type="nucleotide sequence ID" value="NZ_POQT01000009.1"/>
</dbReference>
<dbReference type="GO" id="GO:0005829">
    <property type="term" value="C:cytosol"/>
    <property type="evidence" value="ECO:0007669"/>
    <property type="project" value="TreeGrafter"/>
</dbReference>
<evidence type="ECO:0000256" key="7">
    <source>
        <dbReference type="PROSITE-ProRule" id="PRU01091"/>
    </source>
</evidence>
<dbReference type="AlphaFoldDB" id="A0A4Q7Y6F0"/>
<gene>
    <name evidence="10" type="ORF">BKA19_2282</name>
</gene>
<dbReference type="PROSITE" id="PS50110">
    <property type="entry name" value="RESPONSE_REGULATORY"/>
    <property type="match status" value="1"/>
</dbReference>
<dbReference type="GO" id="GO:0000156">
    <property type="term" value="F:phosphorelay response regulator activity"/>
    <property type="evidence" value="ECO:0007669"/>
    <property type="project" value="TreeGrafter"/>
</dbReference>
<dbReference type="SMART" id="SM00448">
    <property type="entry name" value="REC"/>
    <property type="match status" value="1"/>
</dbReference>
<protein>
    <submittedName>
        <fullName evidence="10">YD repeat-containing protein</fullName>
    </submittedName>
</protein>
<dbReference type="InterPro" id="IPR001867">
    <property type="entry name" value="OmpR/PhoB-type_DNA-bd"/>
</dbReference>
<dbReference type="InterPro" id="IPR016032">
    <property type="entry name" value="Sig_transdc_resp-reg_C-effctor"/>
</dbReference>
<keyword evidence="11" id="KW-1185">Reference proteome</keyword>
<reference evidence="10 11" key="1">
    <citation type="submission" date="2019-02" db="EMBL/GenBank/DDBJ databases">
        <title>Sequencing the genomes of 1000 actinobacteria strains.</title>
        <authorList>
            <person name="Klenk H.-P."/>
        </authorList>
    </citation>
    <scope>NUCLEOTIDE SEQUENCE [LARGE SCALE GENOMIC DNA]</scope>
    <source>
        <strain evidence="10 11">DSM 44509</strain>
    </source>
</reference>
<dbReference type="CDD" id="cd17574">
    <property type="entry name" value="REC_OmpR"/>
    <property type="match status" value="1"/>
</dbReference>
<dbReference type="GO" id="GO:0000976">
    <property type="term" value="F:transcription cis-regulatory region binding"/>
    <property type="evidence" value="ECO:0007669"/>
    <property type="project" value="TreeGrafter"/>
</dbReference>
<dbReference type="Gene3D" id="6.10.250.690">
    <property type="match status" value="1"/>
</dbReference>
<dbReference type="GO" id="GO:0006355">
    <property type="term" value="P:regulation of DNA-templated transcription"/>
    <property type="evidence" value="ECO:0007669"/>
    <property type="project" value="InterPro"/>
</dbReference>
<keyword evidence="3" id="KW-0805">Transcription regulation</keyword>
<evidence type="ECO:0000256" key="1">
    <source>
        <dbReference type="ARBA" id="ARBA00022553"/>
    </source>
</evidence>
<evidence type="ECO:0000256" key="4">
    <source>
        <dbReference type="ARBA" id="ARBA00023125"/>
    </source>
</evidence>
<dbReference type="Gene3D" id="3.40.50.2300">
    <property type="match status" value="1"/>
</dbReference>
<feature type="domain" description="Response regulatory" evidence="8">
    <location>
        <begin position="18"/>
        <end position="131"/>
    </location>
</feature>
<dbReference type="GO" id="GO:0032993">
    <property type="term" value="C:protein-DNA complex"/>
    <property type="evidence" value="ECO:0007669"/>
    <property type="project" value="TreeGrafter"/>
</dbReference>
<dbReference type="Gene3D" id="1.10.10.10">
    <property type="entry name" value="Winged helix-like DNA-binding domain superfamily/Winged helix DNA-binding domain"/>
    <property type="match status" value="1"/>
</dbReference>
<dbReference type="Proteomes" id="UP000292507">
    <property type="component" value="Unassembled WGS sequence"/>
</dbReference>
<keyword evidence="4 7" id="KW-0238">DNA-binding</keyword>
<keyword evidence="1 6" id="KW-0597">Phosphoprotein</keyword>
<dbReference type="PROSITE" id="PS51755">
    <property type="entry name" value="OMPR_PHOB"/>
    <property type="match status" value="1"/>
</dbReference>
<evidence type="ECO:0000259" key="9">
    <source>
        <dbReference type="PROSITE" id="PS51755"/>
    </source>
</evidence>
<dbReference type="PANTHER" id="PTHR48111">
    <property type="entry name" value="REGULATOR OF RPOS"/>
    <property type="match status" value="1"/>
</dbReference>
<dbReference type="InterPro" id="IPR011006">
    <property type="entry name" value="CheY-like_superfamily"/>
</dbReference>
<comment type="caution">
    <text evidence="10">The sequence shown here is derived from an EMBL/GenBank/DDBJ whole genome shotgun (WGS) entry which is preliminary data.</text>
</comment>
<sequence>MDDTDAAGVGTLLPVPRSVLVIEDDARIRRMVHMTLRREGFEVAEAATGEDGLVRLAGQPYDVVLLDLRLPGMDGFEVCREIRRTSTTPVIMVTARSDSDDVVAGLEAGADDYVTKPFVPKELVARVRALTRRSREAEELPVITVGDLEISPLAGSVTRDGRSLDLTRTEFRLFTELASDRGRVLSREELLQRVWGYDYFGDSRLVDVHIRRLRKKIESDPASPEVVTTVRGMGYRVPG</sequence>
<dbReference type="FunFam" id="3.40.50.2300:FF:000001">
    <property type="entry name" value="DNA-binding response regulator PhoB"/>
    <property type="match status" value="1"/>
</dbReference>
<dbReference type="FunFam" id="1.10.10.10:FF:000018">
    <property type="entry name" value="DNA-binding response regulator ResD"/>
    <property type="match status" value="1"/>
</dbReference>
<proteinExistence type="predicted"/>
<evidence type="ECO:0000313" key="11">
    <source>
        <dbReference type="Proteomes" id="UP000292507"/>
    </source>
</evidence>
<keyword evidence="5" id="KW-0804">Transcription</keyword>
<dbReference type="SMART" id="SM00862">
    <property type="entry name" value="Trans_reg_C"/>
    <property type="match status" value="1"/>
</dbReference>
<dbReference type="EMBL" id="SHKV01000001">
    <property type="protein sequence ID" value="RZU32587.1"/>
    <property type="molecule type" value="Genomic_DNA"/>
</dbReference>
<keyword evidence="2" id="KW-0902">Two-component regulatory system</keyword>
<evidence type="ECO:0000256" key="3">
    <source>
        <dbReference type="ARBA" id="ARBA00023015"/>
    </source>
</evidence>
<evidence type="ECO:0000259" key="8">
    <source>
        <dbReference type="PROSITE" id="PS50110"/>
    </source>
</evidence>